<evidence type="ECO:0000313" key="5">
    <source>
        <dbReference type="Proteomes" id="UP000063236"/>
    </source>
</evidence>
<evidence type="ECO:0000256" key="3">
    <source>
        <dbReference type="RuleBase" id="RU003707"/>
    </source>
</evidence>
<dbReference type="InterPro" id="IPR029045">
    <property type="entry name" value="ClpP/crotonase-like_dom_sf"/>
</dbReference>
<proteinExistence type="inferred from homology"/>
<dbReference type="GO" id="GO:0006635">
    <property type="term" value="P:fatty acid beta-oxidation"/>
    <property type="evidence" value="ECO:0007669"/>
    <property type="project" value="TreeGrafter"/>
</dbReference>
<evidence type="ECO:0008006" key="6">
    <source>
        <dbReference type="Google" id="ProtNLM"/>
    </source>
</evidence>
<dbReference type="InterPro" id="IPR014748">
    <property type="entry name" value="Enoyl-CoA_hydra_C"/>
</dbReference>
<protein>
    <recommendedName>
        <fullName evidence="6">Enoyl-CoA hydratase</fullName>
    </recommendedName>
</protein>
<dbReference type="CDD" id="cd06558">
    <property type="entry name" value="crotonase-like"/>
    <property type="match status" value="1"/>
</dbReference>
<evidence type="ECO:0000256" key="1">
    <source>
        <dbReference type="ARBA" id="ARBA00005254"/>
    </source>
</evidence>
<sequence>MATCVENPCGQIHISIEDGVGRFVLDNPRKLNAMSISMWRTLISALDGLERDPTLRCIVLTGTGDKAFCVGADISEMENNALGADAAAEYDRIAKDGLHKLQAFSKPSIAMVSGYCLGAGLGLAVACDLRIASEESRFGVPAAKLGIGYYYAGVKRLTDLVGPSRAKQMLFTAAQFSAADMLRAGLIDELLPARDLAAHVESLAARIARNAPLTIAAAKYAIETACSAPSERDLETCAALEHACMNSRDYAEGRRAFLEKRTPVFKGC</sequence>
<gene>
    <name evidence="4" type="ORF">WL88_26065</name>
</gene>
<dbReference type="AlphaFoldDB" id="A0AAW3PBC4"/>
<comment type="caution">
    <text evidence="4">The sequence shown here is derived from an EMBL/GenBank/DDBJ whole genome shotgun (WGS) entry which is preliminary data.</text>
</comment>
<reference evidence="4 5" key="1">
    <citation type="submission" date="2015-11" db="EMBL/GenBank/DDBJ databases">
        <title>Expanding the genomic diversity of Burkholderia species for the development of highly accurate diagnostics.</title>
        <authorList>
            <person name="Sahl J."/>
            <person name="Keim P."/>
            <person name="Wagner D."/>
        </authorList>
    </citation>
    <scope>NUCLEOTIDE SEQUENCE [LARGE SCALE GENOMIC DNA]</scope>
    <source>
        <strain evidence="4 5">MSMB378WGS</strain>
    </source>
</reference>
<dbReference type="Pfam" id="PF00378">
    <property type="entry name" value="ECH_1"/>
    <property type="match status" value="1"/>
</dbReference>
<dbReference type="EMBL" id="LPJV01000059">
    <property type="protein sequence ID" value="KWF46773.1"/>
    <property type="molecule type" value="Genomic_DNA"/>
</dbReference>
<dbReference type="PANTHER" id="PTHR11941:SF54">
    <property type="entry name" value="ENOYL-COA HYDRATASE, MITOCHONDRIAL"/>
    <property type="match status" value="1"/>
</dbReference>
<dbReference type="Gene3D" id="1.10.12.10">
    <property type="entry name" value="Lyase 2-enoyl-coa Hydratase, Chain A, domain 2"/>
    <property type="match status" value="1"/>
</dbReference>
<dbReference type="RefSeq" id="WP_060188571.1">
    <property type="nucleotide sequence ID" value="NZ_LPJS01000026.1"/>
</dbReference>
<dbReference type="NCBIfam" id="NF004781">
    <property type="entry name" value="PRK06127.1"/>
    <property type="match status" value="1"/>
</dbReference>
<name>A0AAW3PBC4_9BURK</name>
<comment type="similarity">
    <text evidence="1 3">Belongs to the enoyl-CoA hydratase/isomerase family.</text>
</comment>
<evidence type="ECO:0000313" key="4">
    <source>
        <dbReference type="EMBL" id="KWF46773.1"/>
    </source>
</evidence>
<dbReference type="InterPro" id="IPR018376">
    <property type="entry name" value="Enoyl-CoA_hyd/isom_CS"/>
</dbReference>
<dbReference type="PANTHER" id="PTHR11941">
    <property type="entry name" value="ENOYL-COA HYDRATASE-RELATED"/>
    <property type="match status" value="1"/>
</dbReference>
<dbReference type="GO" id="GO:0016829">
    <property type="term" value="F:lyase activity"/>
    <property type="evidence" value="ECO:0007669"/>
    <property type="project" value="UniProtKB-KW"/>
</dbReference>
<accession>A0AAW3PBC4</accession>
<dbReference type="Proteomes" id="UP000063236">
    <property type="component" value="Unassembled WGS sequence"/>
</dbReference>
<dbReference type="InterPro" id="IPR001753">
    <property type="entry name" value="Enoyl-CoA_hydra/iso"/>
</dbReference>
<dbReference type="SUPFAM" id="SSF52096">
    <property type="entry name" value="ClpP/crotonase"/>
    <property type="match status" value="1"/>
</dbReference>
<dbReference type="PROSITE" id="PS00166">
    <property type="entry name" value="ENOYL_COA_HYDRATASE"/>
    <property type="match status" value="1"/>
</dbReference>
<keyword evidence="2" id="KW-0456">Lyase</keyword>
<dbReference type="Gene3D" id="3.90.226.10">
    <property type="entry name" value="2-enoyl-CoA Hydratase, Chain A, domain 1"/>
    <property type="match status" value="1"/>
</dbReference>
<organism evidence="4 5">
    <name type="scientific">Burkholderia diffusa</name>
    <dbReference type="NCBI Taxonomy" id="488732"/>
    <lineage>
        <taxon>Bacteria</taxon>
        <taxon>Pseudomonadati</taxon>
        <taxon>Pseudomonadota</taxon>
        <taxon>Betaproteobacteria</taxon>
        <taxon>Burkholderiales</taxon>
        <taxon>Burkholderiaceae</taxon>
        <taxon>Burkholderia</taxon>
        <taxon>Burkholderia cepacia complex</taxon>
    </lineage>
</organism>
<evidence type="ECO:0000256" key="2">
    <source>
        <dbReference type="ARBA" id="ARBA00023239"/>
    </source>
</evidence>